<dbReference type="AlphaFoldDB" id="A0A543NG88"/>
<keyword evidence="3" id="KW-1185">Reference proteome</keyword>
<dbReference type="RefSeq" id="WP_211351730.1">
    <property type="nucleotide sequence ID" value="NZ_VFQC01000001.1"/>
</dbReference>
<feature type="region of interest" description="Disordered" evidence="1">
    <location>
        <begin position="1"/>
        <end position="37"/>
    </location>
</feature>
<sequence length="102" mass="11761">MSPRRNTPRRRGARQDQRRAPFPGVVGNQQRESGSDGDWVVRRVSGAAATKTYRCPGCGQDIRPSTPHVVAWRAEGSSDDRRHWHSSCWEKREHRGVRFPRR</sequence>
<evidence type="ECO:0000256" key="1">
    <source>
        <dbReference type="SAM" id="MobiDB-lite"/>
    </source>
</evidence>
<feature type="compositionally biased region" description="Basic residues" evidence="1">
    <location>
        <begin position="1"/>
        <end position="12"/>
    </location>
</feature>
<dbReference type="EMBL" id="VFQC01000001">
    <property type="protein sequence ID" value="TQN30790.1"/>
    <property type="molecule type" value="Genomic_DNA"/>
</dbReference>
<proteinExistence type="predicted"/>
<evidence type="ECO:0008006" key="4">
    <source>
        <dbReference type="Google" id="ProtNLM"/>
    </source>
</evidence>
<name>A0A543NG88_9ACTN</name>
<organism evidence="2 3">
    <name type="scientific">Haloactinospora alba</name>
    <dbReference type="NCBI Taxonomy" id="405555"/>
    <lineage>
        <taxon>Bacteria</taxon>
        <taxon>Bacillati</taxon>
        <taxon>Actinomycetota</taxon>
        <taxon>Actinomycetes</taxon>
        <taxon>Streptosporangiales</taxon>
        <taxon>Nocardiopsidaceae</taxon>
        <taxon>Haloactinospora</taxon>
    </lineage>
</organism>
<comment type="caution">
    <text evidence="2">The sequence shown here is derived from an EMBL/GenBank/DDBJ whole genome shotgun (WGS) entry which is preliminary data.</text>
</comment>
<gene>
    <name evidence="2" type="ORF">FHX37_0674</name>
</gene>
<evidence type="ECO:0000313" key="3">
    <source>
        <dbReference type="Proteomes" id="UP000317422"/>
    </source>
</evidence>
<dbReference type="Proteomes" id="UP000317422">
    <property type="component" value="Unassembled WGS sequence"/>
</dbReference>
<accession>A0A543NG88</accession>
<reference evidence="2 3" key="1">
    <citation type="submission" date="2019-06" db="EMBL/GenBank/DDBJ databases">
        <title>Sequencing the genomes of 1000 actinobacteria strains.</title>
        <authorList>
            <person name="Klenk H.-P."/>
        </authorList>
    </citation>
    <scope>NUCLEOTIDE SEQUENCE [LARGE SCALE GENOMIC DNA]</scope>
    <source>
        <strain evidence="2 3">DSM 45015</strain>
    </source>
</reference>
<evidence type="ECO:0000313" key="2">
    <source>
        <dbReference type="EMBL" id="TQN30790.1"/>
    </source>
</evidence>
<protein>
    <recommendedName>
        <fullName evidence="4">ATP/GTP-binding protein</fullName>
    </recommendedName>
</protein>